<organism evidence="19 20">
    <name type="scientific">Denitrobaculum tricleocarpae</name>
    <dbReference type="NCBI Taxonomy" id="2591009"/>
    <lineage>
        <taxon>Bacteria</taxon>
        <taxon>Pseudomonadati</taxon>
        <taxon>Pseudomonadota</taxon>
        <taxon>Alphaproteobacteria</taxon>
        <taxon>Rhodospirillales</taxon>
        <taxon>Rhodospirillaceae</taxon>
        <taxon>Denitrobaculum</taxon>
    </lineage>
</organism>
<evidence type="ECO:0000256" key="3">
    <source>
        <dbReference type="ARBA" id="ARBA00022448"/>
    </source>
</evidence>
<feature type="transmembrane region" description="Helical" evidence="16">
    <location>
        <begin position="99"/>
        <end position="117"/>
    </location>
</feature>
<evidence type="ECO:0000256" key="2">
    <source>
        <dbReference type="ARBA" id="ARBA00010212"/>
    </source>
</evidence>
<keyword evidence="5" id="KW-0408">Iron</keyword>
<dbReference type="GO" id="GO:0015341">
    <property type="term" value="F:zinc efflux antiporter activity"/>
    <property type="evidence" value="ECO:0007669"/>
    <property type="project" value="TreeGrafter"/>
</dbReference>
<evidence type="ECO:0000256" key="4">
    <source>
        <dbReference type="ARBA" id="ARBA00022475"/>
    </source>
</evidence>
<feature type="transmembrane region" description="Helical" evidence="16">
    <location>
        <begin position="200"/>
        <end position="217"/>
    </location>
</feature>
<dbReference type="PANTHER" id="PTHR43840:SF41">
    <property type="entry name" value="CATION-EFFLUX PUMP FIEF"/>
    <property type="match status" value="1"/>
</dbReference>
<dbReference type="InterPro" id="IPR036837">
    <property type="entry name" value="Cation_efflux_CTD_sf"/>
</dbReference>
<dbReference type="InterPro" id="IPR002524">
    <property type="entry name" value="Cation_efflux"/>
</dbReference>
<feature type="transmembrane region" description="Helical" evidence="16">
    <location>
        <begin position="57"/>
        <end position="78"/>
    </location>
</feature>
<dbReference type="GO" id="GO:0005886">
    <property type="term" value="C:plasma membrane"/>
    <property type="evidence" value="ECO:0007669"/>
    <property type="project" value="UniProtKB-SubCell"/>
</dbReference>
<name>A0A545TXS9_9PROT</name>
<dbReference type="FunFam" id="1.20.1510.10:FF:000001">
    <property type="entry name" value="Ferrous-iron efflux pump FieF"/>
    <property type="match status" value="1"/>
</dbReference>
<dbReference type="Proteomes" id="UP000315252">
    <property type="component" value="Unassembled WGS sequence"/>
</dbReference>
<dbReference type="InterPro" id="IPR027470">
    <property type="entry name" value="Cation_efflux_CTD"/>
</dbReference>
<evidence type="ECO:0000256" key="8">
    <source>
        <dbReference type="ARBA" id="ARBA00022989"/>
    </source>
</evidence>
<dbReference type="Pfam" id="PF16916">
    <property type="entry name" value="ZT_dimer"/>
    <property type="match status" value="1"/>
</dbReference>
<comment type="catalytic activity">
    <reaction evidence="12">
        <text>Cd(2+)(in) + H(+)(out) = Cd(2+)(out) + H(+)(in)</text>
        <dbReference type="Rhea" id="RHEA:28739"/>
        <dbReference type="ChEBI" id="CHEBI:15378"/>
        <dbReference type="ChEBI" id="CHEBI:48775"/>
    </reaction>
</comment>
<dbReference type="InterPro" id="IPR050291">
    <property type="entry name" value="CDF_Transporter"/>
</dbReference>
<comment type="catalytic activity">
    <reaction evidence="11">
        <text>Zn(2+)(in) + H(+)(out) = Zn(2+)(out) + H(+)(in)</text>
        <dbReference type="Rhea" id="RHEA:28839"/>
        <dbReference type="ChEBI" id="CHEBI:15378"/>
        <dbReference type="ChEBI" id="CHEBI:29105"/>
    </reaction>
</comment>
<evidence type="ECO:0000256" key="10">
    <source>
        <dbReference type="ARBA" id="ARBA00035584"/>
    </source>
</evidence>
<evidence type="ECO:0000256" key="1">
    <source>
        <dbReference type="ARBA" id="ARBA00004651"/>
    </source>
</evidence>
<evidence type="ECO:0000256" key="14">
    <source>
        <dbReference type="ARBA" id="ARBA00068882"/>
    </source>
</evidence>
<evidence type="ECO:0000259" key="18">
    <source>
        <dbReference type="Pfam" id="PF16916"/>
    </source>
</evidence>
<protein>
    <recommendedName>
        <fullName evidence="15">Cation-efflux pump FieF</fullName>
    </recommendedName>
    <alternativeName>
        <fullName evidence="14">Protein p34</fullName>
    </alternativeName>
</protein>
<dbReference type="PANTHER" id="PTHR43840">
    <property type="entry name" value="MITOCHONDRIAL METAL TRANSPORTER 1-RELATED"/>
    <property type="match status" value="1"/>
</dbReference>
<comment type="similarity">
    <text evidence="2">Belongs to the cation diffusion facilitator (CDF) transporter (TC 2.A.4) family. FieF subfamily.</text>
</comment>
<sequence length="323" mass="34907">MEDREAPGSPRTDSHAESANRRAARLLRLATYASVATALSLVAIKLGAWWVTHSVSLLSTLVDSMLDVAVSVINLFAIRAALIPADSDHRFGHGKAEPLAALGQAAFIGGSAVFLLLEVSQRFIEPRAIEATGIGIAVMVVSIIATLVLLQYQKYVVRETGSLVIEANALNFTVDILVNASVIAALIMVSQLGWLLADPVFGLGIGAYILWSAWKLMRSALDMLMDRELADEERAEISRIILDDADVLGIHDLRTRSSGRQIFVQCHVELDGQMSLATAHAVTDRIEARLSESFPNAEIFFHQDPSAADTQDDAQAGGLHTQQ</sequence>
<evidence type="ECO:0000256" key="12">
    <source>
        <dbReference type="ARBA" id="ARBA00050984"/>
    </source>
</evidence>
<dbReference type="EMBL" id="VHSH01000002">
    <property type="protein sequence ID" value="TQV82007.1"/>
    <property type="molecule type" value="Genomic_DNA"/>
</dbReference>
<feature type="transmembrane region" description="Helical" evidence="16">
    <location>
        <begin position="129"/>
        <end position="150"/>
    </location>
</feature>
<comment type="catalytic activity">
    <reaction evidence="10">
        <text>Fe(2+)(in) + H(+)(out) = Fe(2+)(out) + H(+)(in)</text>
        <dbReference type="Rhea" id="RHEA:29439"/>
        <dbReference type="ChEBI" id="CHEBI:15378"/>
        <dbReference type="ChEBI" id="CHEBI:29033"/>
    </reaction>
</comment>
<dbReference type="InterPro" id="IPR058533">
    <property type="entry name" value="Cation_efflux_TM"/>
</dbReference>
<keyword evidence="6 16" id="KW-0812">Transmembrane</keyword>
<keyword evidence="8 16" id="KW-1133">Transmembrane helix</keyword>
<feature type="transmembrane region" description="Helical" evidence="16">
    <location>
        <begin position="29"/>
        <end position="51"/>
    </location>
</feature>
<dbReference type="GO" id="GO:0006882">
    <property type="term" value="P:intracellular zinc ion homeostasis"/>
    <property type="evidence" value="ECO:0007669"/>
    <property type="project" value="TreeGrafter"/>
</dbReference>
<keyword evidence="7" id="KW-0862">Zinc</keyword>
<dbReference type="Pfam" id="PF01545">
    <property type="entry name" value="Cation_efflux"/>
    <property type="match status" value="1"/>
</dbReference>
<dbReference type="FunFam" id="3.30.70.1350:FF:000002">
    <property type="entry name" value="Ferrous-iron efflux pump FieF"/>
    <property type="match status" value="1"/>
</dbReference>
<evidence type="ECO:0000256" key="9">
    <source>
        <dbReference type="ARBA" id="ARBA00023136"/>
    </source>
</evidence>
<keyword evidence="3" id="KW-0813">Transport</keyword>
<evidence type="ECO:0000256" key="13">
    <source>
        <dbReference type="ARBA" id="ARBA00062926"/>
    </source>
</evidence>
<evidence type="ECO:0000259" key="17">
    <source>
        <dbReference type="Pfam" id="PF01545"/>
    </source>
</evidence>
<dbReference type="SUPFAM" id="SSF161111">
    <property type="entry name" value="Cation efflux protein transmembrane domain-like"/>
    <property type="match status" value="1"/>
</dbReference>
<dbReference type="Gene3D" id="1.20.1510.10">
    <property type="entry name" value="Cation efflux protein transmembrane domain"/>
    <property type="match status" value="1"/>
</dbReference>
<dbReference type="NCBIfam" id="TIGR01297">
    <property type="entry name" value="CDF"/>
    <property type="match status" value="1"/>
</dbReference>
<dbReference type="InterPro" id="IPR027469">
    <property type="entry name" value="Cation_efflux_TMD_sf"/>
</dbReference>
<dbReference type="OrthoDB" id="9806522at2"/>
<keyword evidence="4" id="KW-1003">Cell membrane</keyword>
<evidence type="ECO:0000256" key="6">
    <source>
        <dbReference type="ARBA" id="ARBA00022692"/>
    </source>
</evidence>
<dbReference type="GO" id="GO:0015086">
    <property type="term" value="F:cadmium ion transmembrane transporter activity"/>
    <property type="evidence" value="ECO:0007669"/>
    <property type="project" value="TreeGrafter"/>
</dbReference>
<evidence type="ECO:0000313" key="20">
    <source>
        <dbReference type="Proteomes" id="UP000315252"/>
    </source>
</evidence>
<dbReference type="GO" id="GO:0015093">
    <property type="term" value="F:ferrous iron transmembrane transporter activity"/>
    <property type="evidence" value="ECO:0007669"/>
    <property type="project" value="TreeGrafter"/>
</dbReference>
<gene>
    <name evidence="19" type="ORF">FKG95_07175</name>
</gene>
<feature type="domain" description="Cation efflux protein transmembrane" evidence="17">
    <location>
        <begin position="33"/>
        <end position="225"/>
    </location>
</feature>
<comment type="caution">
    <text evidence="19">The sequence shown here is derived from an EMBL/GenBank/DDBJ whole genome shotgun (WGS) entry which is preliminary data.</text>
</comment>
<dbReference type="Gene3D" id="3.30.70.1350">
    <property type="entry name" value="Cation efflux protein, cytoplasmic domain"/>
    <property type="match status" value="1"/>
</dbReference>
<dbReference type="AlphaFoldDB" id="A0A545TXS9"/>
<keyword evidence="7" id="KW-0864">Zinc transport</keyword>
<evidence type="ECO:0000256" key="16">
    <source>
        <dbReference type="SAM" id="Phobius"/>
    </source>
</evidence>
<accession>A0A545TXS9</accession>
<keyword evidence="9 16" id="KW-0472">Membrane</keyword>
<comment type="subunit">
    <text evidence="13">Homodimer. The subunits are held together in a parallel orientation through zinc binding at the interface of the cytoplasmic domains.</text>
</comment>
<keyword evidence="20" id="KW-1185">Reference proteome</keyword>
<comment type="subcellular location">
    <subcellularLocation>
        <location evidence="1">Cell membrane</location>
        <topology evidence="1">Multi-pass membrane protein</topology>
    </subcellularLocation>
</comment>
<evidence type="ECO:0000313" key="19">
    <source>
        <dbReference type="EMBL" id="TQV82007.1"/>
    </source>
</evidence>
<keyword evidence="5" id="KW-0410">Iron transport</keyword>
<evidence type="ECO:0000256" key="7">
    <source>
        <dbReference type="ARBA" id="ARBA00022906"/>
    </source>
</evidence>
<proteinExistence type="inferred from homology"/>
<dbReference type="SUPFAM" id="SSF160240">
    <property type="entry name" value="Cation efflux protein cytoplasmic domain-like"/>
    <property type="match status" value="1"/>
</dbReference>
<evidence type="ECO:0000256" key="11">
    <source>
        <dbReference type="ARBA" id="ARBA00047695"/>
    </source>
</evidence>
<keyword evidence="7" id="KW-0406">Ion transport</keyword>
<evidence type="ECO:0000256" key="5">
    <source>
        <dbReference type="ARBA" id="ARBA00022496"/>
    </source>
</evidence>
<evidence type="ECO:0000256" key="15">
    <source>
        <dbReference type="ARBA" id="ARBA00072262"/>
    </source>
</evidence>
<reference evidence="19 20" key="1">
    <citation type="submission" date="2019-06" db="EMBL/GenBank/DDBJ databases">
        <title>Whole genome sequence for Rhodospirillaceae sp. R148.</title>
        <authorList>
            <person name="Wang G."/>
        </authorList>
    </citation>
    <scope>NUCLEOTIDE SEQUENCE [LARGE SCALE GENOMIC DNA]</scope>
    <source>
        <strain evidence="19 20">R148</strain>
    </source>
</reference>
<dbReference type="RefSeq" id="WP_142895638.1">
    <property type="nucleotide sequence ID" value="NZ_ML660053.1"/>
</dbReference>
<feature type="domain" description="Cation efflux protein cytoplasmic" evidence="18">
    <location>
        <begin position="230"/>
        <end position="305"/>
    </location>
</feature>